<dbReference type="PANTHER" id="PTHR30345">
    <property type="entry name" value="RIBOSE-5-PHOSPHATE ISOMERASE B"/>
    <property type="match status" value="1"/>
</dbReference>
<dbReference type="GO" id="GO:0009052">
    <property type="term" value="P:pentose-phosphate shunt, non-oxidative branch"/>
    <property type="evidence" value="ECO:0007669"/>
    <property type="project" value="TreeGrafter"/>
</dbReference>
<dbReference type="InterPro" id="IPR036569">
    <property type="entry name" value="RpiB_LacA_LacB_sf"/>
</dbReference>
<dbReference type="Pfam" id="PF02502">
    <property type="entry name" value="LacAB_rpiB"/>
    <property type="match status" value="1"/>
</dbReference>
<dbReference type="GO" id="GO:0019316">
    <property type="term" value="P:D-allose catabolic process"/>
    <property type="evidence" value="ECO:0007669"/>
    <property type="project" value="TreeGrafter"/>
</dbReference>
<evidence type="ECO:0000256" key="1">
    <source>
        <dbReference type="ARBA" id="ARBA00008754"/>
    </source>
</evidence>
<sequence>MKIFTGSDHRGYLLKEKVNSWVFDLGYTFEDVGPLIIDPFDDFTKYVSEVASLVANTKGSRGVVLCGSGVGADILANKFDGIRASIGKDKNQIKKGRSDDDMNVLVLAADFTKDEEAKEMLKAFLDTKFKGKSRFKRRLKEIEKIEANN</sequence>
<protein>
    <recommendedName>
        <fullName evidence="4">RpiB/LacA/LacB family sugar-phosphate isomerase</fullName>
    </recommendedName>
</protein>
<organism evidence="2 3">
    <name type="scientific">Candidatus Woesebacteria bacterium GW2011_GWC2_31_9</name>
    <dbReference type="NCBI Taxonomy" id="1618586"/>
    <lineage>
        <taxon>Bacteria</taxon>
        <taxon>Candidatus Woeseibacteriota</taxon>
    </lineage>
</organism>
<dbReference type="SUPFAM" id="SSF89623">
    <property type="entry name" value="Ribose/Galactose isomerase RpiB/AlsB"/>
    <property type="match status" value="1"/>
</dbReference>
<dbReference type="PANTHER" id="PTHR30345:SF0">
    <property type="entry name" value="DNA DAMAGE-REPAIR_TOLERATION PROTEIN DRT102"/>
    <property type="match status" value="1"/>
</dbReference>
<dbReference type="AlphaFoldDB" id="A0A0G0AYT3"/>
<dbReference type="EMBL" id="LBOI01000006">
    <property type="protein sequence ID" value="KKP31695.1"/>
    <property type="molecule type" value="Genomic_DNA"/>
</dbReference>
<dbReference type="Gene3D" id="3.40.1400.10">
    <property type="entry name" value="Sugar-phosphate isomerase, RpiB/LacA/LacB"/>
    <property type="match status" value="1"/>
</dbReference>
<dbReference type="NCBIfam" id="TIGR00689">
    <property type="entry name" value="rpiB_lacA_lacB"/>
    <property type="match status" value="1"/>
</dbReference>
<dbReference type="PIRSF" id="PIRSF005384">
    <property type="entry name" value="RpiB_LacA_B"/>
    <property type="match status" value="1"/>
</dbReference>
<reference evidence="2 3" key="1">
    <citation type="journal article" date="2015" name="Nature">
        <title>rRNA introns, odd ribosomes, and small enigmatic genomes across a large radiation of phyla.</title>
        <authorList>
            <person name="Brown C.T."/>
            <person name="Hug L.A."/>
            <person name="Thomas B.C."/>
            <person name="Sharon I."/>
            <person name="Castelle C.J."/>
            <person name="Singh A."/>
            <person name="Wilkins M.J."/>
            <person name="Williams K.H."/>
            <person name="Banfield J.F."/>
        </authorList>
    </citation>
    <scope>NUCLEOTIDE SEQUENCE [LARGE SCALE GENOMIC DNA]</scope>
</reference>
<evidence type="ECO:0000313" key="3">
    <source>
        <dbReference type="Proteomes" id="UP000034803"/>
    </source>
</evidence>
<proteinExistence type="inferred from homology"/>
<evidence type="ECO:0000313" key="2">
    <source>
        <dbReference type="EMBL" id="KKP31695.1"/>
    </source>
</evidence>
<dbReference type="InterPro" id="IPR003500">
    <property type="entry name" value="RpiB_LacA_LacB"/>
</dbReference>
<name>A0A0G0AYT3_9BACT</name>
<comment type="similarity">
    <text evidence="1">Belongs to the LacAB/RpiB family.</text>
</comment>
<dbReference type="GO" id="GO:0004751">
    <property type="term" value="F:ribose-5-phosphate isomerase activity"/>
    <property type="evidence" value="ECO:0007669"/>
    <property type="project" value="TreeGrafter"/>
</dbReference>
<comment type="caution">
    <text evidence="2">The sequence shown here is derived from an EMBL/GenBank/DDBJ whole genome shotgun (WGS) entry which is preliminary data.</text>
</comment>
<accession>A0A0G0AYT3</accession>
<gene>
    <name evidence="2" type="ORF">UR21_C0006G0010</name>
</gene>
<dbReference type="Proteomes" id="UP000034803">
    <property type="component" value="Unassembled WGS sequence"/>
</dbReference>
<evidence type="ECO:0008006" key="4">
    <source>
        <dbReference type="Google" id="ProtNLM"/>
    </source>
</evidence>